<dbReference type="Proteomes" id="UP000295705">
    <property type="component" value="Unassembled WGS sequence"/>
</dbReference>
<dbReference type="InterPro" id="IPR005149">
    <property type="entry name" value="Tscrpt_reg_PadR_N"/>
</dbReference>
<evidence type="ECO:0000259" key="2">
    <source>
        <dbReference type="Pfam" id="PF03551"/>
    </source>
</evidence>
<evidence type="ECO:0000313" key="4">
    <source>
        <dbReference type="Proteomes" id="UP000295705"/>
    </source>
</evidence>
<feature type="compositionally biased region" description="Low complexity" evidence="1">
    <location>
        <begin position="178"/>
        <end position="188"/>
    </location>
</feature>
<dbReference type="SUPFAM" id="SSF46785">
    <property type="entry name" value="Winged helix' DNA-binding domain"/>
    <property type="match status" value="1"/>
</dbReference>
<dbReference type="PANTHER" id="PTHR43252:SF6">
    <property type="entry name" value="NEGATIVE TRANSCRIPTION REGULATOR PADR"/>
    <property type="match status" value="1"/>
</dbReference>
<accession>A0A4R6VJD7</accession>
<comment type="caution">
    <text evidence="3">The sequence shown here is derived from an EMBL/GenBank/DDBJ whole genome shotgun (WGS) entry which is preliminary data.</text>
</comment>
<evidence type="ECO:0000256" key="1">
    <source>
        <dbReference type="SAM" id="MobiDB-lite"/>
    </source>
</evidence>
<dbReference type="EMBL" id="SNYO01000004">
    <property type="protein sequence ID" value="TDQ58619.1"/>
    <property type="molecule type" value="Genomic_DNA"/>
</dbReference>
<dbReference type="InterPro" id="IPR036390">
    <property type="entry name" value="WH_DNA-bd_sf"/>
</dbReference>
<dbReference type="OrthoDB" id="122286at2"/>
<feature type="domain" description="Transcription regulator PadR N-terminal" evidence="2">
    <location>
        <begin position="7"/>
        <end position="78"/>
    </location>
</feature>
<dbReference type="InterPro" id="IPR036388">
    <property type="entry name" value="WH-like_DNA-bd_sf"/>
</dbReference>
<name>A0A4R6VJD7_9PSEU</name>
<gene>
    <name evidence="3" type="ORF">EV188_104366</name>
</gene>
<organism evidence="3 4">
    <name type="scientific">Actinomycetospora succinea</name>
    <dbReference type="NCBI Taxonomy" id="663603"/>
    <lineage>
        <taxon>Bacteria</taxon>
        <taxon>Bacillati</taxon>
        <taxon>Actinomycetota</taxon>
        <taxon>Actinomycetes</taxon>
        <taxon>Pseudonocardiales</taxon>
        <taxon>Pseudonocardiaceae</taxon>
        <taxon>Actinomycetospora</taxon>
    </lineage>
</organism>
<keyword evidence="4" id="KW-1185">Reference proteome</keyword>
<evidence type="ECO:0000313" key="3">
    <source>
        <dbReference type="EMBL" id="TDQ58619.1"/>
    </source>
</evidence>
<proteinExistence type="predicted"/>
<reference evidence="3 4" key="1">
    <citation type="submission" date="2019-03" db="EMBL/GenBank/DDBJ databases">
        <title>Genomic Encyclopedia of Type Strains, Phase IV (KMG-IV): sequencing the most valuable type-strain genomes for metagenomic binning, comparative biology and taxonomic classification.</title>
        <authorList>
            <person name="Goeker M."/>
        </authorList>
    </citation>
    <scope>NUCLEOTIDE SEQUENCE [LARGE SCALE GENOMIC DNA]</scope>
    <source>
        <strain evidence="3 4">DSM 45775</strain>
    </source>
</reference>
<protein>
    <submittedName>
        <fullName evidence="3">PadR family transcriptional regulator</fullName>
    </submittedName>
</protein>
<feature type="region of interest" description="Disordered" evidence="1">
    <location>
        <begin position="166"/>
        <end position="194"/>
    </location>
</feature>
<dbReference type="AlphaFoldDB" id="A0A4R6VJD7"/>
<feature type="compositionally biased region" description="Basic and acidic residues" evidence="1">
    <location>
        <begin position="166"/>
        <end position="175"/>
    </location>
</feature>
<sequence length="194" mass="21507">MWVDVLLLSQLARQPSHGYELRRRVEAATGIKLHNNSLYPALRRFGEAGAVTRTLEPQEGRPPRHVYTLTDVGRELLHDQLADLPEELAGDEAEFLARLAGFGRLSPDERRGVLAARGRVLAERRTRLAGLAEAAAPSTPEAPHDPWAALVLDEVLRRIREEQGWLDRLAARTDDPTDSPIDSPTTEGPSEETT</sequence>
<dbReference type="Gene3D" id="1.10.10.10">
    <property type="entry name" value="Winged helix-like DNA-binding domain superfamily/Winged helix DNA-binding domain"/>
    <property type="match status" value="1"/>
</dbReference>
<dbReference type="PANTHER" id="PTHR43252">
    <property type="entry name" value="TRANSCRIPTIONAL REGULATOR YQJI"/>
    <property type="match status" value="1"/>
</dbReference>
<dbReference type="Pfam" id="PF03551">
    <property type="entry name" value="PadR"/>
    <property type="match status" value="1"/>
</dbReference>